<dbReference type="GO" id="GO:0016787">
    <property type="term" value="F:hydrolase activity"/>
    <property type="evidence" value="ECO:0007669"/>
    <property type="project" value="UniProtKB-KW"/>
</dbReference>
<feature type="short sequence motif" description="Q motif" evidence="6">
    <location>
        <begin position="2"/>
        <end position="30"/>
    </location>
</feature>
<evidence type="ECO:0000256" key="1">
    <source>
        <dbReference type="ARBA" id="ARBA00012552"/>
    </source>
</evidence>
<proteinExistence type="inferred from homology"/>
<accession>A0A4V2RQW3</accession>
<feature type="domain" description="Helicase ATP-binding" evidence="8">
    <location>
        <begin position="34"/>
        <end position="206"/>
    </location>
</feature>
<evidence type="ECO:0000256" key="4">
    <source>
        <dbReference type="ARBA" id="ARBA00022806"/>
    </source>
</evidence>
<dbReference type="EMBL" id="SLWB01000001">
    <property type="protein sequence ID" value="TCN73051.1"/>
    <property type="molecule type" value="Genomic_DNA"/>
</dbReference>
<dbReference type="SMART" id="SM00490">
    <property type="entry name" value="HELICc"/>
    <property type="match status" value="1"/>
</dbReference>
<dbReference type="GO" id="GO:0005840">
    <property type="term" value="C:ribosome"/>
    <property type="evidence" value="ECO:0007669"/>
    <property type="project" value="TreeGrafter"/>
</dbReference>
<dbReference type="AlphaFoldDB" id="A0A4V2RQW3"/>
<evidence type="ECO:0000256" key="6">
    <source>
        <dbReference type="PROSITE-ProRule" id="PRU00552"/>
    </source>
</evidence>
<keyword evidence="3 7" id="KW-0378">Hydrolase</keyword>
<dbReference type="Gene3D" id="3.40.50.300">
    <property type="entry name" value="P-loop containing nucleotide triphosphate hydrolases"/>
    <property type="match status" value="2"/>
</dbReference>
<evidence type="ECO:0000259" key="8">
    <source>
        <dbReference type="PROSITE" id="PS51192"/>
    </source>
</evidence>
<dbReference type="PANTHER" id="PTHR47963">
    <property type="entry name" value="DEAD-BOX ATP-DEPENDENT RNA HELICASE 47, MITOCHONDRIAL"/>
    <property type="match status" value="1"/>
</dbReference>
<dbReference type="OrthoDB" id="9785240at2"/>
<keyword evidence="4 7" id="KW-0347">Helicase</keyword>
<name>A0A4V2RQW3_9BACT</name>
<dbReference type="PROSITE" id="PS51194">
    <property type="entry name" value="HELICASE_CTER"/>
    <property type="match status" value="1"/>
</dbReference>
<dbReference type="Proteomes" id="UP000294830">
    <property type="component" value="Unassembled WGS sequence"/>
</dbReference>
<dbReference type="InterPro" id="IPR050547">
    <property type="entry name" value="DEAD_box_RNA_helicases"/>
</dbReference>
<evidence type="ECO:0000256" key="5">
    <source>
        <dbReference type="ARBA" id="ARBA00022840"/>
    </source>
</evidence>
<evidence type="ECO:0000259" key="10">
    <source>
        <dbReference type="PROSITE" id="PS51195"/>
    </source>
</evidence>
<evidence type="ECO:0000259" key="9">
    <source>
        <dbReference type="PROSITE" id="PS51194"/>
    </source>
</evidence>
<reference evidence="11 12" key="1">
    <citation type="submission" date="2019-03" db="EMBL/GenBank/DDBJ databases">
        <title>Genomic Encyclopedia of Archaeal and Bacterial Type Strains, Phase II (KMG-II): from individual species to whole genera.</title>
        <authorList>
            <person name="Goeker M."/>
        </authorList>
    </citation>
    <scope>NUCLEOTIDE SEQUENCE [LARGE SCALE GENOMIC DNA]</scope>
    <source>
        <strain evidence="11 12">RL-C</strain>
    </source>
</reference>
<dbReference type="Pfam" id="PF00271">
    <property type="entry name" value="Helicase_C"/>
    <property type="match status" value="1"/>
</dbReference>
<keyword evidence="2 7" id="KW-0547">Nucleotide-binding</keyword>
<dbReference type="EC" id="3.6.4.13" evidence="1"/>
<dbReference type="GO" id="GO:0033592">
    <property type="term" value="F:RNA strand annealing activity"/>
    <property type="evidence" value="ECO:0007669"/>
    <property type="project" value="TreeGrafter"/>
</dbReference>
<dbReference type="GO" id="GO:0005524">
    <property type="term" value="F:ATP binding"/>
    <property type="evidence" value="ECO:0007669"/>
    <property type="project" value="UniProtKB-KW"/>
</dbReference>
<evidence type="ECO:0000256" key="3">
    <source>
        <dbReference type="ARBA" id="ARBA00022801"/>
    </source>
</evidence>
<keyword evidence="5 7" id="KW-0067">ATP-binding</keyword>
<protein>
    <recommendedName>
        <fullName evidence="1">RNA helicase</fullName>
        <ecNumber evidence="1">3.6.4.13</ecNumber>
    </recommendedName>
</protein>
<dbReference type="CDD" id="cd00268">
    <property type="entry name" value="DEADc"/>
    <property type="match status" value="1"/>
</dbReference>
<comment type="similarity">
    <text evidence="7">Belongs to the DEAD box helicase family.</text>
</comment>
<evidence type="ECO:0000313" key="12">
    <source>
        <dbReference type="Proteomes" id="UP000294830"/>
    </source>
</evidence>
<dbReference type="PROSITE" id="PS00039">
    <property type="entry name" value="DEAD_ATP_HELICASE"/>
    <property type="match status" value="1"/>
</dbReference>
<dbReference type="RefSeq" id="WP_131837835.1">
    <property type="nucleotide sequence ID" value="NZ_SLWB01000001.1"/>
</dbReference>
<dbReference type="InterPro" id="IPR000629">
    <property type="entry name" value="RNA-helicase_DEAD-box_CS"/>
</dbReference>
<dbReference type="PROSITE" id="PS51195">
    <property type="entry name" value="Q_MOTIF"/>
    <property type="match status" value="1"/>
</dbReference>
<dbReference type="InterPro" id="IPR011545">
    <property type="entry name" value="DEAD/DEAH_box_helicase_dom"/>
</dbReference>
<dbReference type="InterPro" id="IPR044742">
    <property type="entry name" value="DEAD/DEAH_RhlB"/>
</dbReference>
<feature type="domain" description="DEAD-box RNA helicase Q" evidence="10">
    <location>
        <begin position="2"/>
        <end position="30"/>
    </location>
</feature>
<gene>
    <name evidence="11" type="ORF">CLV25_101269</name>
</gene>
<feature type="domain" description="Helicase C-terminal" evidence="9">
    <location>
        <begin position="234"/>
        <end position="372"/>
    </location>
</feature>
<dbReference type="GO" id="GO:0005829">
    <property type="term" value="C:cytosol"/>
    <property type="evidence" value="ECO:0007669"/>
    <property type="project" value="TreeGrafter"/>
</dbReference>
<dbReference type="SUPFAM" id="SSF52540">
    <property type="entry name" value="P-loop containing nucleoside triphosphate hydrolases"/>
    <property type="match status" value="1"/>
</dbReference>
<dbReference type="InterPro" id="IPR014001">
    <property type="entry name" value="Helicase_ATP-bd"/>
</dbReference>
<dbReference type="GO" id="GO:0003724">
    <property type="term" value="F:RNA helicase activity"/>
    <property type="evidence" value="ECO:0007669"/>
    <property type="project" value="UniProtKB-EC"/>
</dbReference>
<dbReference type="InterPro" id="IPR001650">
    <property type="entry name" value="Helicase_C-like"/>
</dbReference>
<dbReference type="GO" id="GO:0009409">
    <property type="term" value="P:response to cold"/>
    <property type="evidence" value="ECO:0007669"/>
    <property type="project" value="TreeGrafter"/>
</dbReference>
<evidence type="ECO:0000256" key="2">
    <source>
        <dbReference type="ARBA" id="ARBA00022741"/>
    </source>
</evidence>
<dbReference type="SMART" id="SM00487">
    <property type="entry name" value="DEXDc"/>
    <property type="match status" value="1"/>
</dbReference>
<dbReference type="PROSITE" id="PS51192">
    <property type="entry name" value="HELICASE_ATP_BIND_1"/>
    <property type="match status" value="1"/>
</dbReference>
<keyword evidence="12" id="KW-1185">Reference proteome</keyword>
<dbReference type="InterPro" id="IPR014014">
    <property type="entry name" value="RNA_helicase_DEAD_Q_motif"/>
</dbReference>
<organism evidence="11 12">
    <name type="scientific">Acetobacteroides hydrogenigenes</name>
    <dbReference type="NCBI Taxonomy" id="979970"/>
    <lineage>
        <taxon>Bacteria</taxon>
        <taxon>Pseudomonadati</taxon>
        <taxon>Bacteroidota</taxon>
        <taxon>Bacteroidia</taxon>
        <taxon>Bacteroidales</taxon>
        <taxon>Rikenellaceae</taxon>
        <taxon>Acetobacteroides</taxon>
    </lineage>
</organism>
<dbReference type="PANTHER" id="PTHR47963:SF8">
    <property type="entry name" value="ATP-DEPENDENT RNA HELICASE DEAD"/>
    <property type="match status" value="1"/>
</dbReference>
<dbReference type="Pfam" id="PF00270">
    <property type="entry name" value="DEAD"/>
    <property type="match status" value="1"/>
</dbReference>
<dbReference type="InterPro" id="IPR027417">
    <property type="entry name" value="P-loop_NTPase"/>
</dbReference>
<evidence type="ECO:0000313" key="11">
    <source>
        <dbReference type="EMBL" id="TCN73051.1"/>
    </source>
</evidence>
<sequence>MSNFADLGIEEPYLLALADMGIATPTDIQVKAIPFLIEQGTDFVGQAQTGTGKTAAFGLPLLSKVDAENGRIQGLILAPTRELCQQIAKGLFRFTKYLDKKIFVEAIYGGAKIDQQVANLTRPTHILVATPGRLVDLLTRKAVDLSQVRTAILDEADEMLSMGFKDELEAILNHIPQERATWLFSATLPDGIQAIIDAHMREDAFRIQASKVEVINRGISHHYVITTMRDKLTMLRRFLDGQGENRGVIFCRTRQDVQDLTQQLVERGISADAIHGDLMQKERDKAMRAFKKKRVQILVATDVAARGIDVENLAYVVHYDLPEQVDYYTHRSGRTARAGRKGLSISLVGSNEVHKLQTIEKKLDISIKKVEL</sequence>
<evidence type="ECO:0000256" key="7">
    <source>
        <dbReference type="RuleBase" id="RU000492"/>
    </source>
</evidence>
<comment type="caution">
    <text evidence="11">The sequence shown here is derived from an EMBL/GenBank/DDBJ whole genome shotgun (WGS) entry which is preliminary data.</text>
</comment>
<dbReference type="CDD" id="cd18787">
    <property type="entry name" value="SF2_C_DEAD"/>
    <property type="match status" value="1"/>
</dbReference>